<evidence type="ECO:0000259" key="1">
    <source>
        <dbReference type="PROSITE" id="PS50851"/>
    </source>
</evidence>
<name>A0A369CEV3_9GAMM</name>
<dbReference type="Pfam" id="PF01584">
    <property type="entry name" value="CheW"/>
    <property type="match status" value="1"/>
</dbReference>
<dbReference type="SMART" id="SM00260">
    <property type="entry name" value="CheW"/>
    <property type="match status" value="1"/>
</dbReference>
<dbReference type="EMBL" id="QPJY01000005">
    <property type="protein sequence ID" value="RCX30344.1"/>
    <property type="molecule type" value="Genomic_DNA"/>
</dbReference>
<evidence type="ECO:0000313" key="3">
    <source>
        <dbReference type="Proteomes" id="UP000252707"/>
    </source>
</evidence>
<dbReference type="InterPro" id="IPR036061">
    <property type="entry name" value="CheW-like_dom_sf"/>
</dbReference>
<accession>A0A369CEV3</accession>
<dbReference type="InterPro" id="IPR002545">
    <property type="entry name" value="CheW-lke_dom"/>
</dbReference>
<keyword evidence="3" id="KW-1185">Reference proteome</keyword>
<dbReference type="GO" id="GO:0006935">
    <property type="term" value="P:chemotaxis"/>
    <property type="evidence" value="ECO:0007669"/>
    <property type="project" value="InterPro"/>
</dbReference>
<sequence length="168" mass="18206">MTRPWNRRMQQTREEIAGSRRPAEVNCLLMPIGGGALLLPNILVAEVIGFSAPEPLADAPAWFAGRTEWRGLTVPLIRLETLLGVDAVPGAGRRIAILNALEEQTDTPFLGIVLQGIPALVRVRAAELEEDPEEGRGGPVLRRLRYQGQPVVVPDLEALTASLQAHVA</sequence>
<dbReference type="PROSITE" id="PS50851">
    <property type="entry name" value="CHEW"/>
    <property type="match status" value="1"/>
</dbReference>
<proteinExistence type="predicted"/>
<dbReference type="AlphaFoldDB" id="A0A369CEV3"/>
<protein>
    <submittedName>
        <fullName evidence="2">Chemosensory pili system protein ChpC</fullName>
    </submittedName>
</protein>
<dbReference type="GO" id="GO:0007165">
    <property type="term" value="P:signal transduction"/>
    <property type="evidence" value="ECO:0007669"/>
    <property type="project" value="InterPro"/>
</dbReference>
<dbReference type="Proteomes" id="UP000252707">
    <property type="component" value="Unassembled WGS sequence"/>
</dbReference>
<comment type="caution">
    <text evidence="2">The sequence shown here is derived from an EMBL/GenBank/DDBJ whole genome shotgun (WGS) entry which is preliminary data.</text>
</comment>
<dbReference type="Gene3D" id="2.40.50.180">
    <property type="entry name" value="CheA-289, Domain 4"/>
    <property type="match status" value="1"/>
</dbReference>
<feature type="domain" description="CheW-like" evidence="1">
    <location>
        <begin position="24"/>
        <end position="165"/>
    </location>
</feature>
<gene>
    <name evidence="2" type="ORF">DFQ59_105178</name>
</gene>
<dbReference type="OrthoDB" id="5765252at2"/>
<organism evidence="2 3">
    <name type="scientific">Thioalbus denitrificans</name>
    <dbReference type="NCBI Taxonomy" id="547122"/>
    <lineage>
        <taxon>Bacteria</taxon>
        <taxon>Pseudomonadati</taxon>
        <taxon>Pseudomonadota</taxon>
        <taxon>Gammaproteobacteria</taxon>
        <taxon>Chromatiales</taxon>
        <taxon>Ectothiorhodospiraceae</taxon>
        <taxon>Thioalbus</taxon>
    </lineage>
</organism>
<evidence type="ECO:0000313" key="2">
    <source>
        <dbReference type="EMBL" id="RCX30344.1"/>
    </source>
</evidence>
<dbReference type="SUPFAM" id="SSF50341">
    <property type="entry name" value="CheW-like"/>
    <property type="match status" value="1"/>
</dbReference>
<reference evidence="2 3" key="1">
    <citation type="submission" date="2018-07" db="EMBL/GenBank/DDBJ databases">
        <title>Genomic Encyclopedia of Type Strains, Phase IV (KMG-IV): sequencing the most valuable type-strain genomes for metagenomic binning, comparative biology and taxonomic classification.</title>
        <authorList>
            <person name="Goeker M."/>
        </authorList>
    </citation>
    <scope>NUCLEOTIDE SEQUENCE [LARGE SCALE GENOMIC DNA]</scope>
    <source>
        <strain evidence="2 3">DSM 26407</strain>
    </source>
</reference>